<dbReference type="PANTHER" id="PTHR42951:SF4">
    <property type="entry name" value="ACYL-COENZYME A THIOESTERASE MBLAC2"/>
    <property type="match status" value="1"/>
</dbReference>
<comment type="similarity">
    <text evidence="1">Belongs to the metallo-beta-lactamase superfamily. Class-B beta-lactamase family.</text>
</comment>
<dbReference type="GO" id="GO:0017001">
    <property type="term" value="P:antibiotic catabolic process"/>
    <property type="evidence" value="ECO:0007669"/>
    <property type="project" value="UniProtKB-ARBA"/>
</dbReference>
<feature type="domain" description="Metallo-beta-lactamase" evidence="2">
    <location>
        <begin position="28"/>
        <end position="228"/>
    </location>
</feature>
<evidence type="ECO:0000259" key="2">
    <source>
        <dbReference type="SMART" id="SM00849"/>
    </source>
</evidence>
<keyword evidence="4" id="KW-1185">Reference proteome</keyword>
<dbReference type="InterPro" id="IPR001279">
    <property type="entry name" value="Metallo-B-lactamas"/>
</dbReference>
<proteinExistence type="inferred from homology"/>
<dbReference type="AlphaFoldDB" id="A0AAE2ZJF3"/>
<dbReference type="Gene3D" id="3.60.15.10">
    <property type="entry name" value="Ribonuclease Z/Hydroxyacylglutathione hydrolase-like"/>
    <property type="match status" value="1"/>
</dbReference>
<evidence type="ECO:0000313" key="3">
    <source>
        <dbReference type="EMBL" id="MBW8636106.1"/>
    </source>
</evidence>
<evidence type="ECO:0000313" key="4">
    <source>
        <dbReference type="Proteomes" id="UP001196509"/>
    </source>
</evidence>
<dbReference type="Pfam" id="PF00753">
    <property type="entry name" value="Lactamase_B"/>
    <property type="match status" value="1"/>
</dbReference>
<comment type="caution">
    <text evidence="3">The sequence shown here is derived from an EMBL/GenBank/DDBJ whole genome shotgun (WGS) entry which is preliminary data.</text>
</comment>
<dbReference type="EMBL" id="JAICBX010000001">
    <property type="protein sequence ID" value="MBW8636106.1"/>
    <property type="molecule type" value="Genomic_DNA"/>
</dbReference>
<gene>
    <name evidence="3" type="ORF">K1W69_02820</name>
</gene>
<dbReference type="CDD" id="cd16282">
    <property type="entry name" value="metallo-hydrolase-like_MBL-fold"/>
    <property type="match status" value="1"/>
</dbReference>
<sequence>MATNVTRTLTDLGDGLFAYIQGDGSWGWSNSGLVVSEGESLLVDTLFTGRLTRDMLDAYRRAAPEAETIDILVNTHANGDHTFGNALAGDARIIGSTACAEEMEERPAEVFAEMVRNWRNHGEIGAFLHETMGVRFDFSDVVHRPPTELFNGHKTIEVGGRTVELVELGPAHTRGDIVVHIPDAKTVFTGDILFSGGHPIIWAGPIDNWIKACDLILDWDIETVVPGHGPVGTKAELRHMRDYLIHTRNEATIRYEAGMSWEDAAWDIAFDQFDSWLDRERVVANVASIYRDLSHGRIAPPRPEIMRQMLRYRRGATCPHDEPCSCGAHGGGK</sequence>
<evidence type="ECO:0000256" key="1">
    <source>
        <dbReference type="ARBA" id="ARBA00005250"/>
    </source>
</evidence>
<dbReference type="SUPFAM" id="SSF56281">
    <property type="entry name" value="Metallo-hydrolase/oxidoreductase"/>
    <property type="match status" value="1"/>
</dbReference>
<dbReference type="InterPro" id="IPR036866">
    <property type="entry name" value="RibonucZ/Hydroxyglut_hydro"/>
</dbReference>
<dbReference type="SMART" id="SM00849">
    <property type="entry name" value="Lactamase_B"/>
    <property type="match status" value="1"/>
</dbReference>
<dbReference type="PANTHER" id="PTHR42951">
    <property type="entry name" value="METALLO-BETA-LACTAMASE DOMAIN-CONTAINING"/>
    <property type="match status" value="1"/>
</dbReference>
<dbReference type="Proteomes" id="UP001196509">
    <property type="component" value="Unassembled WGS sequence"/>
</dbReference>
<dbReference type="RefSeq" id="WP_220226813.1">
    <property type="nucleotide sequence ID" value="NZ_JAICBX010000001.1"/>
</dbReference>
<protein>
    <submittedName>
        <fullName evidence="3">MBL fold metallo-hydrolase</fullName>
    </submittedName>
</protein>
<organism evidence="3 4">
    <name type="scientific">Flavimaribacter sediminis</name>
    <dbReference type="NCBI Taxonomy" id="2865987"/>
    <lineage>
        <taxon>Bacteria</taxon>
        <taxon>Pseudomonadati</taxon>
        <taxon>Pseudomonadota</taxon>
        <taxon>Alphaproteobacteria</taxon>
        <taxon>Hyphomicrobiales</taxon>
        <taxon>Rhizobiaceae</taxon>
        <taxon>Flavimaribacter</taxon>
    </lineage>
</organism>
<dbReference type="InterPro" id="IPR050855">
    <property type="entry name" value="NDM-1-like"/>
</dbReference>
<name>A0AAE2ZJF3_9HYPH</name>
<accession>A0AAE2ZJF3</accession>
<reference evidence="3" key="1">
    <citation type="submission" date="2021-08" db="EMBL/GenBank/DDBJ databases">
        <title>Hoeflea bacterium WL0058 sp. nov., isolated from the sediment.</title>
        <authorList>
            <person name="Wang L."/>
            <person name="Zhang D."/>
        </authorList>
    </citation>
    <scope>NUCLEOTIDE SEQUENCE</scope>
    <source>
        <strain evidence="3">WL0058</strain>
    </source>
</reference>